<dbReference type="AlphaFoldDB" id="A0A1Y2E319"/>
<dbReference type="GeneID" id="63774539"/>
<dbReference type="EMBL" id="MCFJ01000006">
    <property type="protein sequence ID" value="ORY65265.1"/>
    <property type="molecule type" value="Genomic_DNA"/>
</dbReference>
<name>A0A1Y2E319_9PEZI</name>
<keyword evidence="2" id="KW-1185">Reference proteome</keyword>
<dbReference type="Proteomes" id="UP000193689">
    <property type="component" value="Unassembled WGS sequence"/>
</dbReference>
<proteinExistence type="predicted"/>
<dbReference type="InParanoid" id="A0A1Y2E319"/>
<protein>
    <submittedName>
        <fullName evidence="1">Uncharacterized protein</fullName>
    </submittedName>
</protein>
<organism evidence="1 2">
    <name type="scientific">Pseudomassariella vexata</name>
    <dbReference type="NCBI Taxonomy" id="1141098"/>
    <lineage>
        <taxon>Eukaryota</taxon>
        <taxon>Fungi</taxon>
        <taxon>Dikarya</taxon>
        <taxon>Ascomycota</taxon>
        <taxon>Pezizomycotina</taxon>
        <taxon>Sordariomycetes</taxon>
        <taxon>Xylariomycetidae</taxon>
        <taxon>Amphisphaeriales</taxon>
        <taxon>Pseudomassariaceae</taxon>
        <taxon>Pseudomassariella</taxon>
    </lineage>
</organism>
<reference evidence="1 2" key="1">
    <citation type="submission" date="2016-07" db="EMBL/GenBank/DDBJ databases">
        <title>Pervasive Adenine N6-methylation of Active Genes in Fungi.</title>
        <authorList>
            <consortium name="DOE Joint Genome Institute"/>
            <person name="Mondo S.J."/>
            <person name="Dannebaum R.O."/>
            <person name="Kuo R.C."/>
            <person name="Labutti K."/>
            <person name="Haridas S."/>
            <person name="Kuo A."/>
            <person name="Salamov A."/>
            <person name="Ahrendt S.R."/>
            <person name="Lipzen A."/>
            <person name="Sullivan W."/>
            <person name="Andreopoulos W.B."/>
            <person name="Clum A."/>
            <person name="Lindquist E."/>
            <person name="Daum C."/>
            <person name="Ramamoorthy G.K."/>
            <person name="Gryganskyi A."/>
            <person name="Culley D."/>
            <person name="Magnuson J.K."/>
            <person name="James T.Y."/>
            <person name="O'Malley M.A."/>
            <person name="Stajich J.E."/>
            <person name="Spatafora J.W."/>
            <person name="Visel A."/>
            <person name="Grigoriev I.V."/>
        </authorList>
    </citation>
    <scope>NUCLEOTIDE SEQUENCE [LARGE SCALE GENOMIC DNA]</scope>
    <source>
        <strain evidence="1 2">CBS 129021</strain>
    </source>
</reference>
<evidence type="ECO:0000313" key="1">
    <source>
        <dbReference type="EMBL" id="ORY65265.1"/>
    </source>
</evidence>
<gene>
    <name evidence="1" type="ORF">BCR38DRAFT_408982</name>
</gene>
<accession>A0A1Y2E319</accession>
<comment type="caution">
    <text evidence="1">The sequence shown here is derived from an EMBL/GenBank/DDBJ whole genome shotgun (WGS) entry which is preliminary data.</text>
</comment>
<evidence type="ECO:0000313" key="2">
    <source>
        <dbReference type="Proteomes" id="UP000193689"/>
    </source>
</evidence>
<sequence length="170" mass="19380">MVHELIVGIAQGGDAIRKSQSKWFHAGLDPPLRFLFLRRASGALVSADGASKSWDDRGSFLGGARIVERYLPRWSMVCYHTNVFGPKQFTEPKCLIECRAKTQCQISVGAPVLTCFTTLLRIRCECELHYEPPHETKSQGPTHKNERKDMYIAFWIGNWACYQWDTNTNN</sequence>
<dbReference type="RefSeq" id="XP_040716417.1">
    <property type="nucleotide sequence ID" value="XM_040858327.1"/>
</dbReference>